<dbReference type="SMART" id="SM00216">
    <property type="entry name" value="VWD"/>
    <property type="match status" value="1"/>
</dbReference>
<dbReference type="Gene3D" id="2.10.25.10">
    <property type="entry name" value="Laminin"/>
    <property type="match status" value="23"/>
</dbReference>
<dbReference type="InterPro" id="IPR049883">
    <property type="entry name" value="NOTCH1_EGF-like"/>
</dbReference>
<dbReference type="GO" id="GO:0007160">
    <property type="term" value="P:cell-matrix adhesion"/>
    <property type="evidence" value="ECO:0007669"/>
    <property type="project" value="InterPro"/>
</dbReference>
<accession>K1R9J7</accession>
<keyword evidence="3" id="KW-0964">Secreted</keyword>
<feature type="disulfide bond" evidence="11">
    <location>
        <begin position="1212"/>
        <end position="1221"/>
    </location>
</feature>
<dbReference type="InterPro" id="IPR000742">
    <property type="entry name" value="EGF"/>
</dbReference>
<dbReference type="Pfam" id="PF12661">
    <property type="entry name" value="hEGF"/>
    <property type="match status" value="1"/>
</dbReference>
<proteinExistence type="predicted"/>
<feature type="region of interest" description="Disordered" evidence="12">
    <location>
        <begin position="1"/>
        <end position="124"/>
    </location>
</feature>
<gene>
    <name evidence="14" type="ORF">CGI_10018675</name>
</gene>
<dbReference type="FunFam" id="2.10.25.10:FF:000014">
    <property type="entry name" value="Latent-transforming growth factor beta-binding protein 3"/>
    <property type="match status" value="1"/>
</dbReference>
<dbReference type="GO" id="GO:0005576">
    <property type="term" value="C:extracellular region"/>
    <property type="evidence" value="ECO:0007669"/>
    <property type="project" value="UniProtKB-SubCell"/>
</dbReference>
<dbReference type="InterPro" id="IPR009030">
    <property type="entry name" value="Growth_fac_rcpt_cys_sf"/>
</dbReference>
<dbReference type="PROSITE" id="PS01187">
    <property type="entry name" value="EGF_CA"/>
    <property type="match status" value="7"/>
</dbReference>
<feature type="compositionally biased region" description="Low complexity" evidence="12">
    <location>
        <begin position="2291"/>
        <end position="2300"/>
    </location>
</feature>
<feature type="compositionally biased region" description="Low complexity" evidence="12">
    <location>
        <begin position="111"/>
        <end position="124"/>
    </location>
</feature>
<dbReference type="SUPFAM" id="SSF82895">
    <property type="entry name" value="TSP-1 type 1 repeat"/>
    <property type="match status" value="2"/>
</dbReference>
<dbReference type="InParanoid" id="K1R9J7"/>
<dbReference type="SUPFAM" id="SSF57196">
    <property type="entry name" value="EGF/Laminin"/>
    <property type="match status" value="4"/>
</dbReference>
<keyword evidence="13" id="KW-0812">Transmembrane</keyword>
<feature type="compositionally biased region" description="Low complexity" evidence="12">
    <location>
        <begin position="29"/>
        <end position="75"/>
    </location>
</feature>
<dbReference type="CDD" id="cd00054">
    <property type="entry name" value="EGF_CA"/>
    <property type="match status" value="9"/>
</dbReference>
<evidence type="ECO:0000256" key="2">
    <source>
        <dbReference type="ARBA" id="ARBA00004613"/>
    </source>
</evidence>
<dbReference type="FunFam" id="2.10.25.10:FF:000038">
    <property type="entry name" value="Fibrillin 2"/>
    <property type="match status" value="5"/>
</dbReference>
<dbReference type="InterPro" id="IPR001881">
    <property type="entry name" value="EGF-like_Ca-bd_dom"/>
</dbReference>
<dbReference type="InterPro" id="IPR000884">
    <property type="entry name" value="TSP1_rpt"/>
</dbReference>
<dbReference type="PROSITE" id="PS01186">
    <property type="entry name" value="EGF_2"/>
    <property type="match status" value="15"/>
</dbReference>
<keyword evidence="5" id="KW-0732">Signal</keyword>
<keyword evidence="7" id="KW-0106">Calcium</keyword>
<dbReference type="InterPro" id="IPR013032">
    <property type="entry name" value="EGF-like_CS"/>
</dbReference>
<evidence type="ECO:0000256" key="1">
    <source>
        <dbReference type="ARBA" id="ARBA00004370"/>
    </source>
</evidence>
<evidence type="ECO:0000256" key="10">
    <source>
        <dbReference type="ARBA" id="ARBA00023180"/>
    </source>
</evidence>
<keyword evidence="8 13" id="KW-0472">Membrane</keyword>
<dbReference type="Pfam" id="PF00090">
    <property type="entry name" value="TSP_1"/>
    <property type="match status" value="2"/>
</dbReference>
<reference evidence="14" key="1">
    <citation type="journal article" date="2012" name="Nature">
        <title>The oyster genome reveals stress adaptation and complexity of shell formation.</title>
        <authorList>
            <person name="Zhang G."/>
            <person name="Fang X."/>
            <person name="Guo X."/>
            <person name="Li L."/>
            <person name="Luo R."/>
            <person name="Xu F."/>
            <person name="Yang P."/>
            <person name="Zhang L."/>
            <person name="Wang X."/>
            <person name="Qi H."/>
            <person name="Xiong Z."/>
            <person name="Que H."/>
            <person name="Xie Y."/>
            <person name="Holland P.W."/>
            <person name="Paps J."/>
            <person name="Zhu Y."/>
            <person name="Wu F."/>
            <person name="Chen Y."/>
            <person name="Wang J."/>
            <person name="Peng C."/>
            <person name="Meng J."/>
            <person name="Yang L."/>
            <person name="Liu J."/>
            <person name="Wen B."/>
            <person name="Zhang N."/>
            <person name="Huang Z."/>
            <person name="Zhu Q."/>
            <person name="Feng Y."/>
            <person name="Mount A."/>
            <person name="Hedgecock D."/>
            <person name="Xu Z."/>
            <person name="Liu Y."/>
            <person name="Domazet-Loso T."/>
            <person name="Du Y."/>
            <person name="Sun X."/>
            <person name="Zhang S."/>
            <person name="Liu B."/>
            <person name="Cheng P."/>
            <person name="Jiang X."/>
            <person name="Li J."/>
            <person name="Fan D."/>
            <person name="Wang W."/>
            <person name="Fu W."/>
            <person name="Wang T."/>
            <person name="Wang B."/>
            <person name="Zhang J."/>
            <person name="Peng Z."/>
            <person name="Li Y."/>
            <person name="Li N."/>
            <person name="Wang J."/>
            <person name="Chen M."/>
            <person name="He Y."/>
            <person name="Tan F."/>
            <person name="Song X."/>
            <person name="Zheng Q."/>
            <person name="Huang R."/>
            <person name="Yang H."/>
            <person name="Du X."/>
            <person name="Chen L."/>
            <person name="Yang M."/>
            <person name="Gaffney P.M."/>
            <person name="Wang S."/>
            <person name="Luo L."/>
            <person name="She Z."/>
            <person name="Ming Y."/>
            <person name="Huang W."/>
            <person name="Zhang S."/>
            <person name="Huang B."/>
            <person name="Zhang Y."/>
            <person name="Qu T."/>
            <person name="Ni P."/>
            <person name="Miao G."/>
            <person name="Wang J."/>
            <person name="Wang Q."/>
            <person name="Steinberg C.E."/>
            <person name="Wang H."/>
            <person name="Li N."/>
            <person name="Qian L."/>
            <person name="Zhang G."/>
            <person name="Li Y."/>
            <person name="Yang H."/>
            <person name="Liu X."/>
            <person name="Wang J."/>
            <person name="Yin Y."/>
            <person name="Wang J."/>
        </authorList>
    </citation>
    <scope>NUCLEOTIDE SEQUENCE [LARGE SCALE GENOMIC DNA]</scope>
    <source>
        <strain evidence="14">05x7-T-G4-1.051#20</strain>
    </source>
</reference>
<evidence type="ECO:0000313" key="14">
    <source>
        <dbReference type="EMBL" id="EKC40349.1"/>
    </source>
</evidence>
<dbReference type="HOGENOM" id="CLU_230101_0_0_1"/>
<evidence type="ECO:0000256" key="6">
    <source>
        <dbReference type="ARBA" id="ARBA00022737"/>
    </source>
</evidence>
<dbReference type="SMART" id="SM00539">
    <property type="entry name" value="NIDO"/>
    <property type="match status" value="1"/>
</dbReference>
<dbReference type="PROSITE" id="PS51233">
    <property type="entry name" value="VWFD"/>
    <property type="match status" value="1"/>
</dbReference>
<dbReference type="InterPro" id="IPR001846">
    <property type="entry name" value="VWF_type-D"/>
</dbReference>
<dbReference type="PROSITE" id="PS00022">
    <property type="entry name" value="EGF_1"/>
    <property type="match status" value="2"/>
</dbReference>
<dbReference type="FunFam" id="2.20.100.10:FF:000001">
    <property type="entry name" value="semaphorin-5A isoform X1"/>
    <property type="match status" value="1"/>
</dbReference>
<dbReference type="PROSITE" id="PS00010">
    <property type="entry name" value="ASX_HYDROXYL"/>
    <property type="match status" value="14"/>
</dbReference>
<dbReference type="GO" id="GO:0005509">
    <property type="term" value="F:calcium ion binding"/>
    <property type="evidence" value="ECO:0007669"/>
    <property type="project" value="InterPro"/>
</dbReference>
<feature type="compositionally biased region" description="Polar residues" evidence="12">
    <location>
        <begin position="76"/>
        <end position="110"/>
    </location>
</feature>
<keyword evidence="4 11" id="KW-0245">EGF-like domain</keyword>
<dbReference type="InterPro" id="IPR036383">
    <property type="entry name" value="TSP1_rpt_sf"/>
</dbReference>
<feature type="disulfide bond" evidence="11">
    <location>
        <begin position="371"/>
        <end position="388"/>
    </location>
</feature>
<evidence type="ECO:0000256" key="4">
    <source>
        <dbReference type="ARBA" id="ARBA00022536"/>
    </source>
</evidence>
<sequence>MSTEITASSSSQLENLSTLSPTSANTPLSTEIISSTSTQSGNPSSKTSTVFQTSQVTSPHTPPVTTTQASYTQTTPLSSIHTPPVTATTEHKSNTTNNPLEISSPSNVNSTDSTTTTTTKAVEPTTTTIKVVETTTTTSTSAAPTTTVTTTTTTIPTTTTEDKCASVVCQNNGNCVQSPGSPTGYTCQCNQNYTGDTCQFAVASYTQWGEWGYCDQNCKGGVKTRNRTCSDATGANRGQDCGPDLQETIECENLPACVVTTDPCASVINPCLTDGVNHTCLVKSDGSFRCLCLSGYVNDANNKYCINENECTRTNNDCNDVNTSGLKVGVASCKDTVGNYSCVCSSGFTYDSSARTCTDVNECSSTSTNNCDVTDRATCTNTPGSFTCACKPKFQGAGTAGTCKEIRLLPHTGHTKLANSDGFSTYFFPKYAVPFGSHLYPSFYFTRSGLLLFTTVTSEKVGIGQRKSFTNPAKFTIDATFQEKAAFAPWWSNMMISSGASADNGVYYKEYSADVTSENTFMVDKAAEIAGSLSVSGFSPKYMIVITWYKMEQNKSPATPSQTVTFQLILVTDFLHTLVKVAYEDREMKWDVLNSVGNYPVRIGLLKQGETSEEYSYSYLDLLSNAANKSKIERIDEVTFTNPSSIGRSFYRLSETSPISHPGIQCLNWITSDDADTSNPVVTSEVTQCPPSLLQKTDSLVQYTKAEIPSSVECYGKRSALSTTFTDPRTMRCCFDKANKGLILDHVLANGFNTYMRHSGQDQEKVHEAYEWCCNASNRYASRADVCQNFLSRRPVCTSDDFIASGAGGALGDPHLTTLDGLSFTFNGHGEFILLNASDVQVQGRFTPFMKDGKKQPATYISSIVGKQTGSDKVEIRLNTTKDGAEILKNGVVLDPLDLTNDQDWTKVSVSKSTDASSVHTWKMIFSNGLTAGVQLKNEMFQLVIESAALYKSNFQGLLGNFNDNPADDFTAPNGSVTPSTSNEEAIYNYGKVWQNSEATSLFTYDGKTTGDNDNWGSHVDADYQPVFFNPNLTAMFTDDSKRTTAISTCNNGATTDDNPTLRRECYFDFKVTDNADLASATSDTKAALDETKSTLANYPPEIANGNVTIEVSVGATYTLHLTATDKNAGDIIFFLINDDAPSGLVVTNDTHNLTWTNIADLETAKIQVTVSDGKAQSLWTPKIEYCKCQNGGGCDFSVSSSDQFLLVPCVCVTGYTGPFCERDEDGCADNPCWPGVDCTDVLARDLSTTPAGFKCGSCPTHLEGDGISCTDKDECVKNSPPPCSHNCTNIEFGFTCSCAEGYVLGADGKTCTDKDECTTNADKCNDVTTTCLNSVGGYSCPCKTGYQRETTYTCTDVDECTNSSNPCPANSRCQNSVGSYDCVCNYGYSKNTQSNTCEEINECAGTNNCAQRCVDGIGTYTCACNTGYKLNTTDLVSCLPENECSTEEKNTCDGGSETASCAVSNGQVYCGCPSGYALNASKYCIDIDECATNVDTCVDSSSTCVNTPGAFRCDCKTGFNKLSDFICADKDECTLNTDTCVAPATCQNNDGSFTCSCPVGYTKGSDGNSCTDIDECASAATHSCDKEHGRCTNTAGSYTCSCNSGFTGDGYTCADKNECASGSTNQCEQTCINNIGSYTCSCFRGYTLNADGRRCNDINECSESAANGCYDNNHCENTIGGYTCSCPTNFELKGDAKFQCASNHGCSHTCGKIGEVDTCSCPAGYELDGTKKNCVDIDECSSDALHRCLAANNVSCSNTVGSYVCNCVSSQYVKSQDIVCVDADECTLGTANCPSNSLCVNRDQGFDCNCFSGYTKVGDTCQDNNECDGSNDCNSALGTCTNTPGAYKCACKAGYTGDGRTCQDVDECSENTHNCDSRQERRNCTNTEGSFTCGCLEGYTLASDDRTCNDVDECSTSSHECEHTCVNKNGGYDCSCQLGYRLEADQRTCTDINECTGSPCHSTHSACQNTVGSYTCSCTDGYILGPNNVCVDRDGGLSDWSAWGTCSQTCGSGTQTRTRACNKPTREGSGRDCTGSLSESQACNTNLCPPTEDEQTYGVIIQYKGVTADHFTVEVKAKFTSKIATEINKYCNTDNTNLRQCCNSQSTYAPSISSIKSFTKAEQIAIGDGYPRDVNGGTQILVVVKGDKSNALCSATSSRRRRSITLSNLEIAIPQSVLQQIMANATIQDEIIVQLAAAIKEHTNATLSITAGEIMLVTAPTSTPTESNTSQAWVVPVAVVGAILGVILVIVIVLLIVKMNKKNKINPDDRHANPLNDPSHPANNPPQPQPVNQGSNSPQGDRAPLT</sequence>
<protein>
    <submittedName>
        <fullName evidence="14">Fibrillin-3</fullName>
    </submittedName>
</protein>
<evidence type="ECO:0000256" key="13">
    <source>
        <dbReference type="SAM" id="Phobius"/>
    </source>
</evidence>
<dbReference type="InterPro" id="IPR000152">
    <property type="entry name" value="EGF-type_Asp/Asn_hydroxyl_site"/>
</dbReference>
<dbReference type="InterPro" id="IPR003886">
    <property type="entry name" value="NIDO_dom"/>
</dbReference>
<dbReference type="SMART" id="SM00209">
    <property type="entry name" value="TSP1"/>
    <property type="match status" value="2"/>
</dbReference>
<dbReference type="PANTHER" id="PTHR24039">
    <property type="entry name" value="FIBRILLIN-RELATED"/>
    <property type="match status" value="1"/>
</dbReference>
<feature type="region of interest" description="Disordered" evidence="12">
    <location>
        <begin position="2266"/>
        <end position="2307"/>
    </location>
</feature>
<evidence type="ECO:0000256" key="12">
    <source>
        <dbReference type="SAM" id="MobiDB-lite"/>
    </source>
</evidence>
<dbReference type="PROSITE" id="PS50092">
    <property type="entry name" value="TSP1"/>
    <property type="match status" value="2"/>
</dbReference>
<dbReference type="InterPro" id="IPR018097">
    <property type="entry name" value="EGF_Ca-bd_CS"/>
</dbReference>
<dbReference type="Pfam" id="PF12662">
    <property type="entry name" value="cEGF"/>
    <property type="match status" value="4"/>
</dbReference>
<dbReference type="GO" id="GO:0016020">
    <property type="term" value="C:membrane"/>
    <property type="evidence" value="ECO:0007669"/>
    <property type="project" value="UniProtKB-SubCell"/>
</dbReference>
<feature type="compositionally biased region" description="Polar residues" evidence="12">
    <location>
        <begin position="1"/>
        <end position="28"/>
    </location>
</feature>
<keyword evidence="10" id="KW-0325">Glycoprotein</keyword>
<dbReference type="SMART" id="SM00181">
    <property type="entry name" value="EGF"/>
    <property type="match status" value="23"/>
</dbReference>
<dbReference type="SMART" id="SM00179">
    <property type="entry name" value="EGF_CA"/>
    <property type="match status" value="19"/>
</dbReference>
<evidence type="ECO:0000256" key="5">
    <source>
        <dbReference type="ARBA" id="ARBA00022729"/>
    </source>
</evidence>
<evidence type="ECO:0000256" key="8">
    <source>
        <dbReference type="ARBA" id="ARBA00023136"/>
    </source>
</evidence>
<comment type="caution">
    <text evidence="11">Lacks conserved residue(s) required for the propagation of feature annotation.</text>
</comment>
<dbReference type="Gene3D" id="2.20.100.10">
    <property type="entry name" value="Thrombospondin type-1 (TSP1) repeat"/>
    <property type="match status" value="2"/>
</dbReference>
<keyword evidence="6" id="KW-0677">Repeat</keyword>
<feature type="disulfide bond" evidence="11">
    <location>
        <begin position="1404"/>
        <end position="1414"/>
    </location>
</feature>
<feature type="transmembrane region" description="Helical" evidence="13">
    <location>
        <begin position="2234"/>
        <end position="2258"/>
    </location>
</feature>
<feature type="disulfide bond" evidence="11">
    <location>
        <begin position="189"/>
        <end position="198"/>
    </location>
</feature>
<dbReference type="Pfam" id="PF07645">
    <property type="entry name" value="EGF_CA"/>
    <property type="match status" value="10"/>
</dbReference>
<comment type="subcellular location">
    <subcellularLocation>
        <location evidence="1">Membrane</location>
    </subcellularLocation>
    <subcellularLocation>
        <location evidence="2">Secreted</location>
    </subcellularLocation>
</comment>
<dbReference type="FunFam" id="2.10.25.10:FF:000005">
    <property type="entry name" value="Fibrillin 2"/>
    <property type="match status" value="1"/>
</dbReference>
<name>K1R9J7_MAGGI</name>
<evidence type="ECO:0000256" key="7">
    <source>
        <dbReference type="ARBA" id="ARBA00022837"/>
    </source>
</evidence>
<dbReference type="Pfam" id="PF06119">
    <property type="entry name" value="NIDO"/>
    <property type="match status" value="1"/>
</dbReference>
<dbReference type="InterPro" id="IPR026823">
    <property type="entry name" value="cEGF"/>
</dbReference>
<dbReference type="SUPFAM" id="SSF57184">
    <property type="entry name" value="Growth factor receptor domain"/>
    <property type="match status" value="6"/>
</dbReference>
<dbReference type="EMBL" id="JH822105">
    <property type="protein sequence ID" value="EKC40349.1"/>
    <property type="molecule type" value="Genomic_DNA"/>
</dbReference>
<keyword evidence="9 11" id="KW-1015">Disulfide bond</keyword>
<organism evidence="14">
    <name type="scientific">Magallana gigas</name>
    <name type="common">Pacific oyster</name>
    <name type="synonym">Crassostrea gigas</name>
    <dbReference type="NCBI Taxonomy" id="29159"/>
    <lineage>
        <taxon>Eukaryota</taxon>
        <taxon>Metazoa</taxon>
        <taxon>Spiralia</taxon>
        <taxon>Lophotrochozoa</taxon>
        <taxon>Mollusca</taxon>
        <taxon>Bivalvia</taxon>
        <taxon>Autobranchia</taxon>
        <taxon>Pteriomorphia</taxon>
        <taxon>Ostreida</taxon>
        <taxon>Ostreoidea</taxon>
        <taxon>Ostreidae</taxon>
        <taxon>Magallana</taxon>
    </lineage>
</organism>
<evidence type="ECO:0000256" key="11">
    <source>
        <dbReference type="PROSITE-ProRule" id="PRU00076"/>
    </source>
</evidence>
<evidence type="ECO:0000256" key="9">
    <source>
        <dbReference type="ARBA" id="ARBA00023157"/>
    </source>
</evidence>
<dbReference type="PROSITE" id="PS50026">
    <property type="entry name" value="EGF_3"/>
    <property type="match status" value="17"/>
</dbReference>
<evidence type="ECO:0000256" key="3">
    <source>
        <dbReference type="ARBA" id="ARBA00022525"/>
    </source>
</evidence>
<keyword evidence="13" id="KW-1133">Transmembrane helix</keyword>